<keyword evidence="1" id="KW-0472">Membrane</keyword>
<name>A0A8A4TY85_SULCO</name>
<accession>A0A8A4TY85</accession>
<dbReference type="KEGG" id="scor:J3U87_15850"/>
<dbReference type="EMBL" id="CP071793">
    <property type="protein sequence ID" value="QTD53922.1"/>
    <property type="molecule type" value="Genomic_DNA"/>
</dbReference>
<dbReference type="Gene3D" id="3.40.710.10">
    <property type="entry name" value="DD-peptidase/beta-lactamase superfamily"/>
    <property type="match status" value="1"/>
</dbReference>
<protein>
    <recommendedName>
        <fullName evidence="2">Penicillin-binding protein transpeptidase domain-containing protein</fullName>
    </recommendedName>
</protein>
<organism evidence="3 4">
    <name type="scientific">Sulfidibacter corallicola</name>
    <dbReference type="NCBI Taxonomy" id="2818388"/>
    <lineage>
        <taxon>Bacteria</taxon>
        <taxon>Pseudomonadati</taxon>
        <taxon>Acidobacteriota</taxon>
        <taxon>Holophagae</taxon>
        <taxon>Acanthopleuribacterales</taxon>
        <taxon>Acanthopleuribacteraceae</taxon>
        <taxon>Sulfidibacter</taxon>
    </lineage>
</organism>
<dbReference type="GO" id="GO:0008658">
    <property type="term" value="F:penicillin binding"/>
    <property type="evidence" value="ECO:0007669"/>
    <property type="project" value="InterPro"/>
</dbReference>
<evidence type="ECO:0000313" key="3">
    <source>
        <dbReference type="EMBL" id="QTD53922.1"/>
    </source>
</evidence>
<keyword evidence="1" id="KW-0812">Transmembrane</keyword>
<dbReference type="PANTHER" id="PTHR30627">
    <property type="entry name" value="PEPTIDOGLYCAN D,D-TRANSPEPTIDASE"/>
    <property type="match status" value="1"/>
</dbReference>
<evidence type="ECO:0000256" key="1">
    <source>
        <dbReference type="SAM" id="Phobius"/>
    </source>
</evidence>
<dbReference type="RefSeq" id="WP_237384022.1">
    <property type="nucleotide sequence ID" value="NZ_CP071793.1"/>
</dbReference>
<gene>
    <name evidence="3" type="ORF">J3U87_15850</name>
</gene>
<evidence type="ECO:0000259" key="2">
    <source>
        <dbReference type="Pfam" id="PF00905"/>
    </source>
</evidence>
<dbReference type="SUPFAM" id="SSF56601">
    <property type="entry name" value="beta-lactamase/transpeptidase-like"/>
    <property type="match status" value="1"/>
</dbReference>
<sequence>MKKSVDLSGYYWMIPVAAVVGVTVVLMGGAFRNSVSDPYAKSYIEDFEHQQNFKIFCEESLLTDDGAGGVRADWERFYAYVKTNYNLGRMVAEAERRLATGESPADESSPFKGQWNRLRAMGVVHIDDRGKAYIDGEAFHKRALKTTFGRHFLTAAHNVHRFRLGEDGQVRADDFYFRETNVFSVTRVLPRGSIYDRHDREIVGWSRGRRDYQNASPGVFHIVGLPNRFGLEARMDEALSPKPDRGLHDMLGLYGRDRRGDDLQLSIDGPLSETLYNAFDFPKGRKAGAAVVLEVGTGRILAAVSSNAPNPAEWRAKMDELMRDPDRPLLNRCWDELYFPGSTYKTVVAASMLEHKEMVGPFRVREKAEFLKIRNNRNKVRKHPIDLISAYAYSSNTYFAEKGVLLGQRTKETAERFGFNRPIELLANVEDAKPWTAVAPVAYRGGQRFRFRKRGDQRLVAQFSIGQNQIKSHALHMAGVMATIAQDGVWINPTMIQGRREGALAREEENTRPFESLPTGKTRRIIATDDATKLRQAAWATMNRSGGTGYAGEQIYREETEAGIVYVIARRNQLPREQLVPSAGKTGTAEHGQKKKPAHSWYIGYAPADNPKVAVAVVVEYAGYGSTYAMPIAMKAMAGALQSLETPPEQADF</sequence>
<dbReference type="AlphaFoldDB" id="A0A8A4TY85"/>
<dbReference type="GO" id="GO:0071972">
    <property type="term" value="F:peptidoglycan L,D-transpeptidase activity"/>
    <property type="evidence" value="ECO:0007669"/>
    <property type="project" value="TreeGrafter"/>
</dbReference>
<dbReference type="InterPro" id="IPR050515">
    <property type="entry name" value="Beta-lactam/transpept"/>
</dbReference>
<dbReference type="Gene3D" id="3.90.1310.10">
    <property type="entry name" value="Penicillin-binding protein 2a (Domain 2)"/>
    <property type="match status" value="1"/>
</dbReference>
<evidence type="ECO:0000313" key="4">
    <source>
        <dbReference type="Proteomes" id="UP000663929"/>
    </source>
</evidence>
<dbReference type="InterPro" id="IPR001460">
    <property type="entry name" value="PCN-bd_Tpept"/>
</dbReference>
<feature type="domain" description="Penicillin-binding protein transpeptidase" evidence="2">
    <location>
        <begin position="288"/>
        <end position="637"/>
    </location>
</feature>
<keyword evidence="4" id="KW-1185">Reference proteome</keyword>
<dbReference type="GO" id="GO:0005886">
    <property type="term" value="C:plasma membrane"/>
    <property type="evidence" value="ECO:0007669"/>
    <property type="project" value="TreeGrafter"/>
</dbReference>
<dbReference type="PANTHER" id="PTHR30627:SF24">
    <property type="entry name" value="PENICILLIN-BINDING PROTEIN 4B"/>
    <property type="match status" value="1"/>
</dbReference>
<dbReference type="Pfam" id="PF00905">
    <property type="entry name" value="Transpeptidase"/>
    <property type="match status" value="1"/>
</dbReference>
<feature type="transmembrane region" description="Helical" evidence="1">
    <location>
        <begin position="12"/>
        <end position="31"/>
    </location>
</feature>
<proteinExistence type="predicted"/>
<reference evidence="3" key="1">
    <citation type="submission" date="2021-03" db="EMBL/GenBank/DDBJ databases">
        <title>Acanthopleuribacteraceae sp. M133.</title>
        <authorList>
            <person name="Wang G."/>
        </authorList>
    </citation>
    <scope>NUCLEOTIDE SEQUENCE</scope>
    <source>
        <strain evidence="3">M133</strain>
    </source>
</reference>
<dbReference type="InterPro" id="IPR012338">
    <property type="entry name" value="Beta-lactam/transpept-like"/>
</dbReference>
<dbReference type="GO" id="GO:0071555">
    <property type="term" value="P:cell wall organization"/>
    <property type="evidence" value="ECO:0007669"/>
    <property type="project" value="TreeGrafter"/>
</dbReference>
<keyword evidence="1" id="KW-1133">Transmembrane helix</keyword>
<dbReference type="Proteomes" id="UP000663929">
    <property type="component" value="Chromosome"/>
</dbReference>